<evidence type="ECO:0000259" key="5">
    <source>
        <dbReference type="Pfam" id="PF21761"/>
    </source>
</evidence>
<dbReference type="SUPFAM" id="SSF51735">
    <property type="entry name" value="NAD(P)-binding Rossmann-fold domains"/>
    <property type="match status" value="1"/>
</dbReference>
<dbReference type="InterPro" id="IPR015815">
    <property type="entry name" value="HIBADH-related"/>
</dbReference>
<evidence type="ECO:0000256" key="1">
    <source>
        <dbReference type="ARBA" id="ARBA00009080"/>
    </source>
</evidence>
<feature type="domain" description="6-phosphogluconate dehydrogenase NADP-binding" evidence="4">
    <location>
        <begin position="32"/>
        <end position="186"/>
    </location>
</feature>
<evidence type="ECO:0000256" key="2">
    <source>
        <dbReference type="ARBA" id="ARBA00023002"/>
    </source>
</evidence>
<organism evidence="6 7">
    <name type="scientific">Bacillus cereus (strain 03BB102)</name>
    <dbReference type="NCBI Taxonomy" id="572264"/>
    <lineage>
        <taxon>Bacteria</taxon>
        <taxon>Bacillati</taxon>
        <taxon>Bacillota</taxon>
        <taxon>Bacilli</taxon>
        <taxon>Bacillales</taxon>
        <taxon>Bacillaceae</taxon>
        <taxon>Bacillus</taxon>
        <taxon>Bacillus cereus group</taxon>
    </lineage>
</organism>
<dbReference type="PANTHER" id="PTHR43580">
    <property type="entry name" value="OXIDOREDUCTASE GLYR1-RELATED"/>
    <property type="match status" value="1"/>
</dbReference>
<dbReference type="Gene3D" id="1.10.1040.10">
    <property type="entry name" value="N-(1-d-carboxylethyl)-l-norvaline Dehydrogenase, domain 2"/>
    <property type="match status" value="1"/>
</dbReference>
<dbReference type="PATRIC" id="fig|572264.18.peg.1790"/>
<dbReference type="InterPro" id="IPR051265">
    <property type="entry name" value="HIBADH-related_NP60_sf"/>
</dbReference>
<dbReference type="PANTHER" id="PTHR43580:SF2">
    <property type="entry name" value="CYTOKINE-LIKE NUCLEAR FACTOR N-PAC"/>
    <property type="match status" value="1"/>
</dbReference>
<dbReference type="InterPro" id="IPR013328">
    <property type="entry name" value="6PGD_dom2"/>
</dbReference>
<name>A0A158RUX4_BACC3</name>
<comment type="similarity">
    <text evidence="1">Belongs to the HIBADH-related family.</text>
</comment>
<keyword evidence="2" id="KW-0560">Oxidoreductase</keyword>
<gene>
    <name evidence="6" type="ordered locus">BCA_1849</name>
</gene>
<evidence type="ECO:0000256" key="3">
    <source>
        <dbReference type="SAM" id="MobiDB-lite"/>
    </source>
</evidence>
<evidence type="ECO:0000313" key="6">
    <source>
        <dbReference type="EMBL" id="ACO31234.1"/>
    </source>
</evidence>
<feature type="region of interest" description="Disordered" evidence="3">
    <location>
        <begin position="1"/>
        <end position="24"/>
    </location>
</feature>
<proteinExistence type="inferred from homology"/>
<dbReference type="Pfam" id="PF21761">
    <property type="entry name" value="RedAm-like_C"/>
    <property type="match status" value="1"/>
</dbReference>
<evidence type="ECO:0000259" key="4">
    <source>
        <dbReference type="Pfam" id="PF03446"/>
    </source>
</evidence>
<dbReference type="Proteomes" id="UP000002210">
    <property type="component" value="Chromosome"/>
</dbReference>
<evidence type="ECO:0000313" key="7">
    <source>
        <dbReference type="Proteomes" id="UP000002210"/>
    </source>
</evidence>
<dbReference type="InterPro" id="IPR006115">
    <property type="entry name" value="6PGDH_NADP-bd"/>
</dbReference>
<dbReference type="KEGG" id="bcx:BCA_1849"/>
<feature type="compositionally biased region" description="Basic and acidic residues" evidence="3">
    <location>
        <begin position="1"/>
        <end position="11"/>
    </location>
</feature>
<sequence>MKKNNQSEKKKNISQVSDTDVSVMENPHRSPVTVIGLGPMGQALAGAFLMNGHPTTLWNRTAEKADYLISQGATLSNSVTGAVSASPLVIICVLDYNVVHEVLGPVGDALKGRTLVNLTADSPKRAREMATWAAQHGVDYLDGAIMTPTPTIGTPAASVLYSGPESIFKVHQPTLASLGGTTSYLGADPGRAAAYDVALLDLFWTSMSGYAHALALATAENIPAKEFAIYAQGIIDILPDIMAYLASEVDSGHYPGDKSNIISASAGMEHIIHAAQHHGLDVSVLSAAMAVTQQAINEGYGTDGFSRLTELLKKPSA</sequence>
<dbReference type="InterPro" id="IPR036291">
    <property type="entry name" value="NAD(P)-bd_dom_sf"/>
</dbReference>
<dbReference type="Pfam" id="PF03446">
    <property type="entry name" value="NAD_binding_2"/>
    <property type="match status" value="1"/>
</dbReference>
<protein>
    <submittedName>
        <fullName evidence="6">Putative dehydrogenase</fullName>
    </submittedName>
</protein>
<dbReference type="GO" id="GO:0050661">
    <property type="term" value="F:NADP binding"/>
    <property type="evidence" value="ECO:0007669"/>
    <property type="project" value="InterPro"/>
</dbReference>
<feature type="domain" description="NADPH-dependent reductive aminase-like C-terminal" evidence="5">
    <location>
        <begin position="188"/>
        <end position="314"/>
    </location>
</feature>
<dbReference type="Gene3D" id="3.40.50.720">
    <property type="entry name" value="NAD(P)-binding Rossmann-like Domain"/>
    <property type="match status" value="1"/>
</dbReference>
<dbReference type="PIRSF" id="PIRSF000103">
    <property type="entry name" value="HIBADH"/>
    <property type="match status" value="1"/>
</dbReference>
<dbReference type="GO" id="GO:0016491">
    <property type="term" value="F:oxidoreductase activity"/>
    <property type="evidence" value="ECO:0007669"/>
    <property type="project" value="UniProtKB-KW"/>
</dbReference>
<accession>A0A158RUX4</accession>
<dbReference type="AlphaFoldDB" id="A0A158RUX4"/>
<reference evidence="6 7" key="1">
    <citation type="submission" date="2009-02" db="EMBL/GenBank/DDBJ databases">
        <title>Genome sequence of Bacillus cereus 03BB102.</title>
        <authorList>
            <person name="Dodson R.J."/>
            <person name="Jackson P."/>
            <person name="Munk A.C."/>
            <person name="Brettin T."/>
            <person name="Bruce D."/>
            <person name="Detter C."/>
            <person name="Tapia R."/>
            <person name="Han C."/>
            <person name="Sutton G."/>
            <person name="Sims D."/>
        </authorList>
    </citation>
    <scope>NUCLEOTIDE SEQUENCE [LARGE SCALE GENOMIC DNA]</scope>
    <source>
        <strain evidence="6 7">03BB102</strain>
    </source>
</reference>
<dbReference type="InterPro" id="IPR048666">
    <property type="entry name" value="RedAm-like_C"/>
</dbReference>
<dbReference type="EMBL" id="CP001407">
    <property type="protein sequence ID" value="ACO31234.1"/>
    <property type="molecule type" value="Genomic_DNA"/>
</dbReference>